<dbReference type="Gene3D" id="3.40.50.300">
    <property type="entry name" value="P-loop containing nucleotide triphosphate hydrolases"/>
    <property type="match status" value="1"/>
</dbReference>
<name>A0A5C8IAM4_9MICO</name>
<feature type="domain" description="HTH luxR-type" evidence="3">
    <location>
        <begin position="847"/>
        <end position="911"/>
    </location>
</feature>
<evidence type="ECO:0000313" key="5">
    <source>
        <dbReference type="Proteomes" id="UP000321949"/>
    </source>
</evidence>
<dbReference type="Pfam" id="PF00196">
    <property type="entry name" value="GerE"/>
    <property type="match status" value="1"/>
</dbReference>
<dbReference type="SUPFAM" id="SSF46894">
    <property type="entry name" value="C-terminal effector domain of the bipartite response regulators"/>
    <property type="match status" value="1"/>
</dbReference>
<organism evidence="4 5">
    <name type="scientific">Microbacterium saccharophilum</name>
    <dbReference type="NCBI Taxonomy" id="1213358"/>
    <lineage>
        <taxon>Bacteria</taxon>
        <taxon>Bacillati</taxon>
        <taxon>Actinomycetota</taxon>
        <taxon>Actinomycetes</taxon>
        <taxon>Micrococcales</taxon>
        <taxon>Microbacteriaceae</taxon>
        <taxon>Microbacterium</taxon>
    </lineage>
</organism>
<dbReference type="InterPro" id="IPR016032">
    <property type="entry name" value="Sig_transdc_resp-reg_C-effctor"/>
</dbReference>
<dbReference type="SUPFAM" id="SSF52540">
    <property type="entry name" value="P-loop containing nucleoside triphosphate hydrolases"/>
    <property type="match status" value="1"/>
</dbReference>
<dbReference type="InterPro" id="IPR041664">
    <property type="entry name" value="AAA_16"/>
</dbReference>
<dbReference type="AlphaFoldDB" id="A0A5C8IAM4"/>
<dbReference type="SMART" id="SM00421">
    <property type="entry name" value="HTH_LUXR"/>
    <property type="match status" value="1"/>
</dbReference>
<evidence type="ECO:0000256" key="2">
    <source>
        <dbReference type="ARBA" id="ARBA00022840"/>
    </source>
</evidence>
<evidence type="ECO:0000259" key="3">
    <source>
        <dbReference type="PROSITE" id="PS50043"/>
    </source>
</evidence>
<keyword evidence="1" id="KW-0547">Nucleotide-binding</keyword>
<dbReference type="PROSITE" id="PS50043">
    <property type="entry name" value="HTH_LUXR_2"/>
    <property type="match status" value="1"/>
</dbReference>
<dbReference type="InterPro" id="IPR036388">
    <property type="entry name" value="WH-like_DNA-bd_sf"/>
</dbReference>
<dbReference type="PANTHER" id="PTHR16305:SF35">
    <property type="entry name" value="TRANSCRIPTIONAL ACTIVATOR DOMAIN"/>
    <property type="match status" value="1"/>
</dbReference>
<dbReference type="OrthoDB" id="483at2"/>
<dbReference type="GO" id="GO:0004016">
    <property type="term" value="F:adenylate cyclase activity"/>
    <property type="evidence" value="ECO:0007669"/>
    <property type="project" value="TreeGrafter"/>
</dbReference>
<dbReference type="GO" id="GO:0005737">
    <property type="term" value="C:cytoplasm"/>
    <property type="evidence" value="ECO:0007669"/>
    <property type="project" value="TreeGrafter"/>
</dbReference>
<gene>
    <name evidence="4" type="ORF">FVP74_02390</name>
</gene>
<protein>
    <submittedName>
        <fullName evidence="4">Helix-turn-helix transcriptional regulator</fullName>
    </submittedName>
</protein>
<dbReference type="Pfam" id="PF13191">
    <property type="entry name" value="AAA_16"/>
    <property type="match status" value="1"/>
</dbReference>
<keyword evidence="5" id="KW-1185">Reference proteome</keyword>
<accession>A0A5C8IAM4</accession>
<dbReference type="EMBL" id="VRSX01000001">
    <property type="protein sequence ID" value="TXK15730.1"/>
    <property type="molecule type" value="Genomic_DNA"/>
</dbReference>
<evidence type="ECO:0000313" key="4">
    <source>
        <dbReference type="EMBL" id="TXK15730.1"/>
    </source>
</evidence>
<evidence type="ECO:0000256" key="1">
    <source>
        <dbReference type="ARBA" id="ARBA00022741"/>
    </source>
</evidence>
<dbReference type="InterPro" id="IPR000792">
    <property type="entry name" value="Tscrpt_reg_LuxR_C"/>
</dbReference>
<dbReference type="InterPro" id="IPR027417">
    <property type="entry name" value="P-loop_NTPase"/>
</dbReference>
<reference evidence="4 5" key="1">
    <citation type="submission" date="2019-08" db="EMBL/GenBank/DDBJ databases">
        <authorList>
            <person name="Dong K."/>
        </authorList>
    </citation>
    <scope>NUCLEOTIDE SEQUENCE [LARGE SCALE GENOMIC DNA]</scope>
    <source>
        <strain evidence="4 5">K-1</strain>
    </source>
</reference>
<dbReference type="GO" id="GO:0003677">
    <property type="term" value="F:DNA binding"/>
    <property type="evidence" value="ECO:0007669"/>
    <property type="project" value="InterPro"/>
</dbReference>
<dbReference type="Gene3D" id="1.10.10.10">
    <property type="entry name" value="Winged helix-like DNA-binding domain superfamily/Winged helix DNA-binding domain"/>
    <property type="match status" value="1"/>
</dbReference>
<dbReference type="Proteomes" id="UP000321949">
    <property type="component" value="Unassembled WGS sequence"/>
</dbReference>
<sequence length="911" mass="97166">MDTANSGLIGRSSELERLSALAVGARNGHGASLLIRGEPGIGKTALLSAFSRAAHGARLLRADGYEAESEMPYATLQRIGRPLVAHLDSLLPTHSAALRIAAGVAEGAPPDRYLVGLGMLSLLAAAGEEEPITCLVDDAHLVDTESLEVLAFVARRLQAERVLLILSGRPDERMDVAAAGVPVLELGGLDTLMSARLLNRSAPALIDPLLATRIAEEVGGNPLALVELAHEFTLPQLTSSWVTPEPVPVGSRLESHYLQRITDLPPDSRLWLLVAAAESTGDIALISGAAAQLGIPSNASVAVEQAGLASVRDQVAFRHPLVRSVVYNAMPADDRQRVHDLLRVEADAVGRGDLAVWHAAAATTGSDEAVATRLERAADVAGERGGSASRARLLTRAAELTPEGPLRGARLLAAAESAAQAGAARLALTLIGRIDTRTLDPVSAGRVVQLETLVGLFIADRERILSGAADMLRAAELFSGAAPQLEQRALIRAFEVMLTAEWATQDVTLPQLGERLAAGVDVADGPMSIILRGLSAHILLPYQDAVPHMREALVTLAEMDDADVLESGSVAVALTMALWDERASVTLLERSLGVSRARGRLRDADTSLWLLGLIELVRGDPAASARYIEQIRELRRAIGYDAEQVVNAASLAWAGAANAHVELVADAARAVGFAGAWTIAMTGLSIRELADGHYRDAFERLRPMIERPFLQVTYQQLPEFVEAGVRSGNADRVRGSADTLAGFAAHAGTPWIRGLSARCAALLADDGHAEDLYVEAIAHLTESTVVADAGRAHLLYGEWLRRAKRRHDAREHLQRALLIFERCEAPAFAARARRELEATGLKTGADAPTSLHDLTPQESAVARLASTGHTNPEIGAALFISANTVDYHLRKVFRKLGVASRRQLSERFPRD</sequence>
<dbReference type="CDD" id="cd06170">
    <property type="entry name" value="LuxR_C_like"/>
    <property type="match status" value="1"/>
</dbReference>
<comment type="caution">
    <text evidence="4">The sequence shown here is derived from an EMBL/GenBank/DDBJ whole genome shotgun (WGS) entry which is preliminary data.</text>
</comment>
<dbReference type="GO" id="GO:0006355">
    <property type="term" value="P:regulation of DNA-templated transcription"/>
    <property type="evidence" value="ECO:0007669"/>
    <property type="project" value="InterPro"/>
</dbReference>
<dbReference type="GO" id="GO:0005524">
    <property type="term" value="F:ATP binding"/>
    <property type="evidence" value="ECO:0007669"/>
    <property type="project" value="UniProtKB-KW"/>
</dbReference>
<proteinExistence type="predicted"/>
<dbReference type="PRINTS" id="PR00038">
    <property type="entry name" value="HTHLUXR"/>
</dbReference>
<keyword evidence="2" id="KW-0067">ATP-binding</keyword>
<dbReference type="PANTHER" id="PTHR16305">
    <property type="entry name" value="TESTICULAR SOLUBLE ADENYLYL CYCLASE"/>
    <property type="match status" value="1"/>
</dbReference>